<dbReference type="PANTHER" id="PTHR42852:SF6">
    <property type="entry name" value="THIOL:DISULFIDE INTERCHANGE PROTEIN DSBE"/>
    <property type="match status" value="1"/>
</dbReference>
<evidence type="ECO:0000256" key="3">
    <source>
        <dbReference type="ARBA" id="ARBA00023157"/>
    </source>
</evidence>
<dbReference type="InterPro" id="IPR013766">
    <property type="entry name" value="Thioredoxin_domain"/>
</dbReference>
<protein>
    <submittedName>
        <fullName evidence="6">DUF4369 domain-containing protein</fullName>
    </submittedName>
</protein>
<evidence type="ECO:0000313" key="6">
    <source>
        <dbReference type="EMBL" id="AYL99509.1"/>
    </source>
</evidence>
<dbReference type="KEGG" id="muh:HYN43_019985"/>
<dbReference type="Pfam" id="PF00578">
    <property type="entry name" value="AhpC-TSA"/>
    <property type="match status" value="1"/>
</dbReference>
<dbReference type="CDD" id="cd02966">
    <property type="entry name" value="TlpA_like_family"/>
    <property type="match status" value="1"/>
</dbReference>
<keyword evidence="4" id="KW-0676">Redox-active center</keyword>
<dbReference type="Pfam" id="PF14289">
    <property type="entry name" value="DUF4369"/>
    <property type="match status" value="1"/>
</dbReference>
<dbReference type="SUPFAM" id="SSF52833">
    <property type="entry name" value="Thioredoxin-like"/>
    <property type="match status" value="1"/>
</dbReference>
<evidence type="ECO:0000256" key="2">
    <source>
        <dbReference type="ARBA" id="ARBA00022748"/>
    </source>
</evidence>
<dbReference type="GO" id="GO:0016209">
    <property type="term" value="F:antioxidant activity"/>
    <property type="evidence" value="ECO:0007669"/>
    <property type="project" value="InterPro"/>
</dbReference>
<dbReference type="GO" id="GO:0030313">
    <property type="term" value="C:cell envelope"/>
    <property type="evidence" value="ECO:0007669"/>
    <property type="project" value="UniProtKB-SubCell"/>
</dbReference>
<comment type="subcellular location">
    <subcellularLocation>
        <location evidence="1">Cell envelope</location>
    </subcellularLocation>
</comment>
<keyword evidence="7" id="KW-1185">Reference proteome</keyword>
<gene>
    <name evidence="6" type="ORF">HYN43_019985</name>
</gene>
<keyword evidence="2" id="KW-0201">Cytochrome c-type biogenesis</keyword>
<dbReference type="GO" id="GO:0017004">
    <property type="term" value="P:cytochrome complex assembly"/>
    <property type="evidence" value="ECO:0007669"/>
    <property type="project" value="UniProtKB-KW"/>
</dbReference>
<dbReference type="Gene3D" id="3.40.30.10">
    <property type="entry name" value="Glutaredoxin"/>
    <property type="match status" value="1"/>
</dbReference>
<name>A0A494VYX3_9SPHI</name>
<dbReference type="PROSITE" id="PS00194">
    <property type="entry name" value="THIOREDOXIN_1"/>
    <property type="match status" value="1"/>
</dbReference>
<dbReference type="GO" id="GO:0016491">
    <property type="term" value="F:oxidoreductase activity"/>
    <property type="evidence" value="ECO:0007669"/>
    <property type="project" value="InterPro"/>
</dbReference>
<feature type="domain" description="Thioredoxin" evidence="5">
    <location>
        <begin position="242"/>
        <end position="385"/>
    </location>
</feature>
<dbReference type="PROSITE" id="PS51352">
    <property type="entry name" value="THIOREDOXIN_2"/>
    <property type="match status" value="1"/>
</dbReference>
<sequence length="385" mass="41989">MLPVTAMAQATDTFVVNGKLGNVSAPARVYLSYQLGANNVTDSANVVNGSFSFTGTIFNPVNATIAVNYKGLPLEKFIDANYKYADNGTLISKTADDIDFFLEKGTITITGKDSIDKAQITGSQLNIDNVKLQAQLKVINTKGAQLMAEARNATPEQQNSATFRNSIQAKYKLLQAEQKGVLKSFIIANPDSYLSLLALTSVSGPAPDPSEIDPLYNSLSQNIKDTEAGKMMKVQLDALRVTAIGSEAPDFIQNDVNGNPVKLSSFRGKYVLIDFWASWCGPCRQENPNVARAYGRFKDKNFTIIGVSLDRPDGKAAWLAAIKNDGLTWTQVSDLKFWSNQAAAMYSVTSIPQNFLIDPQGKIIAKNLRGEDLDAKLEQLFGKYN</sequence>
<evidence type="ECO:0000313" key="7">
    <source>
        <dbReference type="Proteomes" id="UP000270046"/>
    </source>
</evidence>
<dbReference type="InterPro" id="IPR050553">
    <property type="entry name" value="Thioredoxin_ResA/DsbE_sf"/>
</dbReference>
<dbReference type="AlphaFoldDB" id="A0A494VYX3"/>
<reference evidence="6 7" key="1">
    <citation type="submission" date="2018-10" db="EMBL/GenBank/DDBJ databases">
        <title>Genome sequencing of Mucilaginibacter sp. HYN0043.</title>
        <authorList>
            <person name="Kim M."/>
            <person name="Yi H."/>
        </authorList>
    </citation>
    <scope>NUCLEOTIDE SEQUENCE [LARGE SCALE GENOMIC DNA]</scope>
    <source>
        <strain evidence="6 7">HYN0043</strain>
    </source>
</reference>
<proteinExistence type="predicted"/>
<dbReference type="InterPro" id="IPR036249">
    <property type="entry name" value="Thioredoxin-like_sf"/>
</dbReference>
<evidence type="ECO:0000259" key="5">
    <source>
        <dbReference type="PROSITE" id="PS51352"/>
    </source>
</evidence>
<dbReference type="OrthoDB" id="750178at2"/>
<dbReference type="EMBL" id="CP032869">
    <property type="protein sequence ID" value="AYL99509.1"/>
    <property type="molecule type" value="Genomic_DNA"/>
</dbReference>
<dbReference type="InterPro" id="IPR025380">
    <property type="entry name" value="DUF4369"/>
</dbReference>
<evidence type="ECO:0000256" key="1">
    <source>
        <dbReference type="ARBA" id="ARBA00004196"/>
    </source>
</evidence>
<keyword evidence="3" id="KW-1015">Disulfide bond</keyword>
<accession>A0A494VYX3</accession>
<dbReference type="InterPro" id="IPR000866">
    <property type="entry name" value="AhpC/TSA"/>
</dbReference>
<dbReference type="InterPro" id="IPR017937">
    <property type="entry name" value="Thioredoxin_CS"/>
</dbReference>
<organism evidence="6 7">
    <name type="scientific">Mucilaginibacter celer</name>
    <dbReference type="NCBI Taxonomy" id="2305508"/>
    <lineage>
        <taxon>Bacteria</taxon>
        <taxon>Pseudomonadati</taxon>
        <taxon>Bacteroidota</taxon>
        <taxon>Sphingobacteriia</taxon>
        <taxon>Sphingobacteriales</taxon>
        <taxon>Sphingobacteriaceae</taxon>
        <taxon>Mucilaginibacter</taxon>
    </lineage>
</organism>
<dbReference type="PANTHER" id="PTHR42852">
    <property type="entry name" value="THIOL:DISULFIDE INTERCHANGE PROTEIN DSBE"/>
    <property type="match status" value="1"/>
</dbReference>
<evidence type="ECO:0000256" key="4">
    <source>
        <dbReference type="ARBA" id="ARBA00023284"/>
    </source>
</evidence>
<dbReference type="Proteomes" id="UP000270046">
    <property type="component" value="Chromosome"/>
</dbReference>